<proteinExistence type="predicted"/>
<dbReference type="Proteomes" id="UP001431209">
    <property type="component" value="Unassembled WGS sequence"/>
</dbReference>
<name>A0AAW2Z1W6_9EUKA</name>
<evidence type="ECO:0000313" key="1">
    <source>
        <dbReference type="EMBL" id="KAL0483268.1"/>
    </source>
</evidence>
<keyword evidence="2" id="KW-1185">Reference proteome</keyword>
<reference evidence="1 2" key="1">
    <citation type="submission" date="2024-03" db="EMBL/GenBank/DDBJ databases">
        <title>The Acrasis kona genome and developmental transcriptomes reveal deep origins of eukaryotic multicellular pathways.</title>
        <authorList>
            <person name="Sheikh S."/>
            <person name="Fu C.-J."/>
            <person name="Brown M.W."/>
            <person name="Baldauf S.L."/>
        </authorList>
    </citation>
    <scope>NUCLEOTIDE SEQUENCE [LARGE SCALE GENOMIC DNA]</scope>
    <source>
        <strain evidence="1 2">ATCC MYA-3509</strain>
    </source>
</reference>
<accession>A0AAW2Z1W6</accession>
<protein>
    <submittedName>
        <fullName evidence="1">Uncharacterized protein</fullName>
    </submittedName>
</protein>
<feature type="non-terminal residue" evidence="1">
    <location>
        <position position="179"/>
    </location>
</feature>
<dbReference type="AlphaFoldDB" id="A0AAW2Z1W6"/>
<gene>
    <name evidence="1" type="ORF">AKO1_011513</name>
</gene>
<dbReference type="EMBL" id="JAOPGA020000946">
    <property type="protein sequence ID" value="KAL0483268.1"/>
    <property type="molecule type" value="Genomic_DNA"/>
</dbReference>
<evidence type="ECO:0000313" key="2">
    <source>
        <dbReference type="Proteomes" id="UP001431209"/>
    </source>
</evidence>
<comment type="caution">
    <text evidence="1">The sequence shown here is derived from an EMBL/GenBank/DDBJ whole genome shotgun (WGS) entry which is preliminary data.</text>
</comment>
<organism evidence="1 2">
    <name type="scientific">Acrasis kona</name>
    <dbReference type="NCBI Taxonomy" id="1008807"/>
    <lineage>
        <taxon>Eukaryota</taxon>
        <taxon>Discoba</taxon>
        <taxon>Heterolobosea</taxon>
        <taxon>Tetramitia</taxon>
        <taxon>Eutetramitia</taxon>
        <taxon>Acrasidae</taxon>
        <taxon>Acrasis</taxon>
    </lineage>
</organism>
<sequence>MFHRYLLNVKRTDGTVSSVWVIVLLKEGMRKFLGSVNYDALLRSRRNETYPFQDLCREFATNNAMMPPASVSGHQQTPEQKKAYEELRTQNALLKQQLGGGASKRYDPKTIDVNQLFEMLNKNSKLQGVADALKSAGIDGEGFIGLKKIDFGIKNDIKIDLNVNVRGVLRNFVRENFGI</sequence>